<dbReference type="AlphaFoldDB" id="A0ABD1B9S0"/>
<dbReference type="FunFam" id="1.25.40.10:FF:000725">
    <property type="entry name" value="Pentatricopeptide repeat-containing protein At3g63370, chloroplastic"/>
    <property type="match status" value="2"/>
</dbReference>
<evidence type="ECO:0000313" key="5">
    <source>
        <dbReference type="EMBL" id="KAL1215672.1"/>
    </source>
</evidence>
<evidence type="ECO:0000256" key="2">
    <source>
        <dbReference type="ARBA" id="ARBA00022737"/>
    </source>
</evidence>
<dbReference type="FunFam" id="1.25.40.10:FF:000158">
    <property type="entry name" value="pentatricopeptide repeat-containing protein At2g33680"/>
    <property type="match status" value="1"/>
</dbReference>
<keyword evidence="2" id="KW-0677">Repeat</keyword>
<name>A0ABD1B9S0_CARAN</name>
<dbReference type="GO" id="GO:0099402">
    <property type="term" value="P:plant organ development"/>
    <property type="evidence" value="ECO:0007669"/>
    <property type="project" value="UniProtKB-ARBA"/>
</dbReference>
<dbReference type="Pfam" id="PF13812">
    <property type="entry name" value="PPR_3"/>
    <property type="match status" value="1"/>
</dbReference>
<dbReference type="PANTHER" id="PTHR24015:SF356">
    <property type="entry name" value="DYW DOMAIN-CONTAINING PROTEIN"/>
    <property type="match status" value="1"/>
</dbReference>
<gene>
    <name evidence="5" type="ORF">V5N11_024216</name>
</gene>
<feature type="repeat" description="PPR" evidence="3">
    <location>
        <begin position="497"/>
        <end position="531"/>
    </location>
</feature>
<proteinExistence type="inferred from homology"/>
<dbReference type="InterPro" id="IPR002885">
    <property type="entry name" value="PPR_rpt"/>
</dbReference>
<dbReference type="InterPro" id="IPR032867">
    <property type="entry name" value="DYW_dom"/>
</dbReference>
<dbReference type="Proteomes" id="UP001558713">
    <property type="component" value="Unassembled WGS sequence"/>
</dbReference>
<feature type="repeat" description="PPR" evidence="3">
    <location>
        <begin position="95"/>
        <end position="129"/>
    </location>
</feature>
<feature type="repeat" description="PPR" evidence="3">
    <location>
        <begin position="634"/>
        <end position="668"/>
    </location>
</feature>
<feature type="repeat" description="PPR" evidence="3">
    <location>
        <begin position="196"/>
        <end position="230"/>
    </location>
</feature>
<dbReference type="PROSITE" id="PS51375">
    <property type="entry name" value="PPR"/>
    <property type="match status" value="8"/>
</dbReference>
<dbReference type="Pfam" id="PF01535">
    <property type="entry name" value="PPR"/>
    <property type="match status" value="3"/>
</dbReference>
<feature type="repeat" description="PPR" evidence="3">
    <location>
        <begin position="396"/>
        <end position="430"/>
    </location>
</feature>
<dbReference type="Pfam" id="PF14432">
    <property type="entry name" value="DYW_deaminase"/>
    <property type="match status" value="1"/>
</dbReference>
<dbReference type="Pfam" id="PF13041">
    <property type="entry name" value="PPR_2"/>
    <property type="match status" value="3"/>
</dbReference>
<dbReference type="NCBIfam" id="TIGR00756">
    <property type="entry name" value="PPR"/>
    <property type="match status" value="6"/>
</dbReference>
<protein>
    <submittedName>
        <fullName evidence="5">Pentatricopeptide repeat-containing protein</fullName>
    </submittedName>
</protein>
<dbReference type="PANTHER" id="PTHR24015">
    <property type="entry name" value="OS07G0578800 PROTEIN-RELATED"/>
    <property type="match status" value="1"/>
</dbReference>
<dbReference type="InterPro" id="IPR046848">
    <property type="entry name" value="E_motif"/>
</dbReference>
<feature type="repeat" description="PPR" evidence="3">
    <location>
        <begin position="165"/>
        <end position="195"/>
    </location>
</feature>
<feature type="repeat" description="PPR" evidence="3">
    <location>
        <begin position="298"/>
        <end position="333"/>
    </location>
</feature>
<evidence type="ECO:0000313" key="6">
    <source>
        <dbReference type="Proteomes" id="UP001558713"/>
    </source>
</evidence>
<evidence type="ECO:0000259" key="4">
    <source>
        <dbReference type="Pfam" id="PF14432"/>
    </source>
</evidence>
<dbReference type="FunFam" id="1.25.40.10:FF:003435">
    <property type="entry name" value="Pentatricopeptide repeat-containing protein At4g35130, chloroplastic"/>
    <property type="match status" value="1"/>
</dbReference>
<sequence length="805" mass="91435">MAAALLSRCYRIYNCDACKCFSSENHQTTGKQRNENRNFEFDPRFSKPTRLVLPEQSKLTKQLNDPVLTRALRVFVDSGLMENALQLFDEMNKDDVFVWNVIIRGFTSCGLYHEAVQFYFRMVFAGIKGDSFTYPFVIKSVAGISSLEEGKMIHAMVIKLGFVSDAYVCNSLISLYMKLGCAWDAEKVFEEMPERDIVSWNSMISGYLALEDGFRSLILFKEMLKCGFKPNRFSTMSALGACSHVYSPKMGKEIHCHAIRSRIETGDIMVLTSILDMYSKYGEVSYAERIFNGMIQRNIVAWNVMVGCYARNGRFIDAFLCFQKMSEKNGLQPDVITLINLLPACAILEGRSIHGYAMRRGFLPHIVLETALIDMYGECGQLKSAEVIFDRMAEKNLVSWNSIIAAYVQNGKNCSALELFQELWDSTLIPDSTTIASILPTYAESLSLSEGRQLHAYIVKSKYGSNTIVLNSLVHMYAVCGDLEDARKCFDHLLLKDVVSWNSIIMAYALHGFVRISICLFSEMITSGVNPNKSTFASLLAACSISGMVDEGWEYFNSMKREYRIDPGIEHYGYMLDLIGRTGNFSAAKRFIEDMPFVPTARIWGSLLNASRNHNDIIVAEFAAEQIFELEHDNTGCYVLLLNMYVEAGRWEDVNRIKLHMKSKGISRTTSHSTVKTKSKTYVFTNGDRSHVETNKIYEVLDIVSRMIGEEDSCVHCVSKLRLETLLKSRSNSPRRHSIRLAMSLGLISTETGRTVMVRNNTRICRKCHEFLEKASNMTRREIVVRDSKIFHHFSNGRCSCGNYW</sequence>
<organism evidence="5 6">
    <name type="scientific">Cardamine amara subsp. amara</name>
    <dbReference type="NCBI Taxonomy" id="228776"/>
    <lineage>
        <taxon>Eukaryota</taxon>
        <taxon>Viridiplantae</taxon>
        <taxon>Streptophyta</taxon>
        <taxon>Embryophyta</taxon>
        <taxon>Tracheophyta</taxon>
        <taxon>Spermatophyta</taxon>
        <taxon>Magnoliopsida</taxon>
        <taxon>eudicotyledons</taxon>
        <taxon>Gunneridae</taxon>
        <taxon>Pentapetalae</taxon>
        <taxon>rosids</taxon>
        <taxon>malvids</taxon>
        <taxon>Brassicales</taxon>
        <taxon>Brassicaceae</taxon>
        <taxon>Cardamineae</taxon>
        <taxon>Cardamine</taxon>
    </lineage>
</organism>
<dbReference type="Pfam" id="PF20431">
    <property type="entry name" value="E_motif"/>
    <property type="match status" value="1"/>
</dbReference>
<dbReference type="InterPro" id="IPR046960">
    <property type="entry name" value="PPR_At4g14850-like_plant"/>
</dbReference>
<dbReference type="InterPro" id="IPR011990">
    <property type="entry name" value="TPR-like_helical_dom_sf"/>
</dbReference>
<comment type="similarity">
    <text evidence="1">Belongs to the PPR family. PCMP-H subfamily.</text>
</comment>
<evidence type="ECO:0000256" key="3">
    <source>
        <dbReference type="PROSITE-ProRule" id="PRU00708"/>
    </source>
</evidence>
<comment type="caution">
    <text evidence="5">The sequence shown here is derived from an EMBL/GenBank/DDBJ whole genome shotgun (WGS) entry which is preliminary data.</text>
</comment>
<dbReference type="Gene3D" id="1.25.40.10">
    <property type="entry name" value="Tetratricopeptide repeat domain"/>
    <property type="match status" value="5"/>
</dbReference>
<dbReference type="FunFam" id="1.25.40.10:FF:000201">
    <property type="entry name" value="Pentatricopeptide repeat-containing protein mitochondrial"/>
    <property type="match status" value="1"/>
</dbReference>
<dbReference type="EMBL" id="JBANAX010000284">
    <property type="protein sequence ID" value="KAL1215672.1"/>
    <property type="molecule type" value="Genomic_DNA"/>
</dbReference>
<accession>A0ABD1B9S0</accession>
<evidence type="ECO:0000256" key="1">
    <source>
        <dbReference type="ARBA" id="ARBA00006643"/>
    </source>
</evidence>
<feature type="repeat" description="PPR" evidence="3">
    <location>
        <begin position="532"/>
        <end position="562"/>
    </location>
</feature>
<reference evidence="5 6" key="1">
    <citation type="submission" date="2024-04" db="EMBL/GenBank/DDBJ databases">
        <title>Genome assembly C_amara_ONT_v2.</title>
        <authorList>
            <person name="Yant L."/>
            <person name="Moore C."/>
            <person name="Slenker M."/>
        </authorList>
    </citation>
    <scope>NUCLEOTIDE SEQUENCE [LARGE SCALE GENOMIC DNA]</scope>
    <source>
        <tissue evidence="5">Leaf</tissue>
    </source>
</reference>
<keyword evidence="6" id="KW-1185">Reference proteome</keyword>
<feature type="domain" description="DYW" evidence="4">
    <location>
        <begin position="736"/>
        <end position="805"/>
    </location>
</feature>